<dbReference type="STRING" id="133383.A0A1R0H443"/>
<organism evidence="1 2">
    <name type="scientific">Smittium mucronatum</name>
    <dbReference type="NCBI Taxonomy" id="133383"/>
    <lineage>
        <taxon>Eukaryota</taxon>
        <taxon>Fungi</taxon>
        <taxon>Fungi incertae sedis</taxon>
        <taxon>Zoopagomycota</taxon>
        <taxon>Kickxellomycotina</taxon>
        <taxon>Harpellomycetes</taxon>
        <taxon>Harpellales</taxon>
        <taxon>Legeriomycetaceae</taxon>
        <taxon>Smittium</taxon>
    </lineage>
</organism>
<dbReference type="Proteomes" id="UP000187455">
    <property type="component" value="Unassembled WGS sequence"/>
</dbReference>
<keyword evidence="2" id="KW-1185">Reference proteome</keyword>
<dbReference type="EMBL" id="LSSL01000726">
    <property type="protein sequence ID" value="OLY83853.1"/>
    <property type="molecule type" value="Genomic_DNA"/>
</dbReference>
<accession>A0A1R0H443</accession>
<dbReference type="SUPFAM" id="SSF50729">
    <property type="entry name" value="PH domain-like"/>
    <property type="match status" value="1"/>
</dbReference>
<reference evidence="1 2" key="1">
    <citation type="journal article" date="2016" name="Mol. Biol. Evol.">
        <title>Genome-Wide Survey of Gut Fungi (Harpellales) Reveals the First Horizontally Transferred Ubiquitin Gene from a Mosquito Host.</title>
        <authorList>
            <person name="Wang Y."/>
            <person name="White M.M."/>
            <person name="Kvist S."/>
            <person name="Moncalvo J.M."/>
        </authorList>
    </citation>
    <scope>NUCLEOTIDE SEQUENCE [LARGE SCALE GENOMIC DNA]</scope>
    <source>
        <strain evidence="1 2">ALG-7-W6</strain>
    </source>
</reference>
<proteinExistence type="predicted"/>
<dbReference type="OrthoDB" id="5579281at2759"/>
<name>A0A1R0H443_9FUNG</name>
<evidence type="ECO:0000313" key="2">
    <source>
        <dbReference type="Proteomes" id="UP000187455"/>
    </source>
</evidence>
<comment type="caution">
    <text evidence="1">The sequence shown here is derived from an EMBL/GenBank/DDBJ whole genome shotgun (WGS) entry which is preliminary data.</text>
</comment>
<sequence>MVLGNDDRKNLSDGDTGISIVNNRASNGLLIRTFIGPTYVPWKIFNPKKQGYIARALRTELKKTKETIRHVVFYEDIDSTALDPDHTGISKDHFKSHDPRHLARTKILETHIPSQIEKSKDSKAFRHHHKVIDLDEIDAEVAELNEEFHNGDIDISENPIEYPEALAQKDPKENARPVLPPNTNPKVGRFKGALSGISPKTLAAQSPKISKTLPAKLNNITPTKIKNSKFSAKLGKLLRSSSTISEQGPPNPIWLSTRAAIKLFRSSESSINNISFQKKSFNYASNWHEAWLVLTRNGIVVYTKESEKYSLNIKFLPNSEESPVVSTYSDLDNTMLIKFNSKINGEMVHAEFDEIDGTHFDNYLRSKKANKNKNVVVKLSFILIIKFPSVSLFHQWYQEISRWIRYSYFYYRSKESQNLVQSFVYPPLHVMVKVPALGLSVSVSTIQAYMKGSGKTFVEILNKNHFFDHSHVSKGSGSTSANSAHNLNPQRSLYKLEQHFSSKATVWDVRDMVLYSLITASEHSKAVLDLINNHASNSLSIGMAWEDSGVIDWISPHFRSTLYSISPTSNTFIPKFSENELVYTVQSMGNIHNLELRSYKPFTPSDSEIQSCKVCGKCNHNVHCTINPYNVGVLIGECEGLFLLSDITHVRPPNEAEAEMINKNKKFKLSTYERVYMERKDDISISPSNGTNRYDHSDTWFIINFKNSTTGTGFNNFYVKCPTPEARDSWMDHLNLHVHYWKDFKTSYKKNIHLIQNLKNPKLSSYNKPEIAKSFQVLDSLASKINWGTDRSYNCSDVIHHGYLYRKSKKHKAFKKILCILAPGKMVEFRLPKLTGLEALESLKYTVKWVYLNDQSVGQNLKPIGQKGSEINSERWTLFFLKRKKSTSLKSIYVTSSPNGVFNTRDKSEAPDIKYQSYANFFKKSSKEFYDDESIKDTKDNQNSKDHKLFNASSPEYVKYNASDNPLYPSEISASTSYFPKAGVFESDNTYQNFSSALPLFGHDYLQNELTFSSLLADRFQLDGRISHDNISLCSFTFLNPVNKIGFFGSTVPKNMPLSAISLPDPLIIDFENKLRKHFGKVKHPHDDSGQKSRIDDFTLNELSRTISHFHKAHLSRHPTSLFKPGIAARMYGHEKDVFSHFIHKIHDPPSSGHENIKERHSSAPNLNIPLTLFSEYEEFFDAKSAYDYLKEISYRIPFYIAKPVLVELGLAQSSSTCWTDTEVRRFDLAPGPNIKRNDIDSLFDPNSILKSNSQVSEISQNSFAKKLLKKKHNYVLNNYGNIIIPSLVGEDTNNFLPSKEYQTTIPIVYNDFKSSDGEIHMPNVPSIENFGDSVTALLDKEKRPAPKKKNSTVHFNLSDISSPLLCFDAEKTKQDYDLIESLSKYAGFDQYKTVYVAESQNEMKLWVTILNSHISSMISEGLW</sequence>
<evidence type="ECO:0000313" key="1">
    <source>
        <dbReference type="EMBL" id="OLY83853.1"/>
    </source>
</evidence>
<evidence type="ECO:0008006" key="3">
    <source>
        <dbReference type="Google" id="ProtNLM"/>
    </source>
</evidence>
<protein>
    <recommendedName>
        <fullName evidence="3">PH domain-containing protein</fullName>
    </recommendedName>
</protein>
<gene>
    <name evidence="1" type="ORF">AYI68_g1995</name>
</gene>